<dbReference type="Proteomes" id="UP000271272">
    <property type="component" value="Unassembled WGS sequence"/>
</dbReference>
<reference evidence="1 2" key="1">
    <citation type="submission" date="2018-11" db="EMBL/GenBank/DDBJ databases">
        <title>Genomes From Bacteria Associated with the Canine Oral Cavity: a Test Case for Automated Genome-Based Taxonomic Assignment.</title>
        <authorList>
            <person name="Coil D.A."/>
            <person name="Jospin G."/>
            <person name="Darling A.E."/>
            <person name="Wallis C."/>
            <person name="Davis I.J."/>
            <person name="Harris S."/>
            <person name="Eisen J.A."/>
            <person name="Holcombe L.J."/>
            <person name="O'Flynn C."/>
        </authorList>
    </citation>
    <scope>NUCLEOTIDE SEQUENCE [LARGE SCALE GENOMIC DNA]</scope>
    <source>
        <strain evidence="1 2">OH5050</strain>
    </source>
</reference>
<organism evidence="1 2">
    <name type="scientific">Actinomyces bowdenii</name>
    <dbReference type="NCBI Taxonomy" id="131109"/>
    <lineage>
        <taxon>Bacteria</taxon>
        <taxon>Bacillati</taxon>
        <taxon>Actinomycetota</taxon>
        <taxon>Actinomycetes</taxon>
        <taxon>Actinomycetales</taxon>
        <taxon>Actinomycetaceae</taxon>
        <taxon>Actinomyces</taxon>
    </lineage>
</organism>
<accession>A0A3P1V714</accession>
<dbReference type="AlphaFoldDB" id="A0A3P1V714"/>
<dbReference type="EMBL" id="RQZC01000009">
    <property type="protein sequence ID" value="RRD29290.1"/>
    <property type="molecule type" value="Genomic_DNA"/>
</dbReference>
<comment type="caution">
    <text evidence="1">The sequence shown here is derived from an EMBL/GenBank/DDBJ whole genome shotgun (WGS) entry which is preliminary data.</text>
</comment>
<name>A0A3P1V714_9ACTO</name>
<evidence type="ECO:0000313" key="2">
    <source>
        <dbReference type="Proteomes" id="UP000271272"/>
    </source>
</evidence>
<proteinExistence type="predicted"/>
<keyword evidence="2" id="KW-1185">Reference proteome</keyword>
<gene>
    <name evidence="1" type="ORF">EII10_07220</name>
</gene>
<protein>
    <submittedName>
        <fullName evidence="1">Uncharacterized protein</fullName>
    </submittedName>
</protein>
<sequence length="160" mass="18531">MTLDIVSTTHNNTPEEDEQFKAPAVPHDLFAGKRMPTLKTGRLLKGELSITVKIPEDLYSDLTLRDERGRTTVKTLHDRALAHRKLLNFLNNYRWALNEDNVLEISDDKTINPLTDLPRVRRAITALEIEVSDEIDRLYRWSHKLKYGSDYQFVIDSPTQ</sequence>
<dbReference type="RefSeq" id="WP_124933828.1">
    <property type="nucleotide sequence ID" value="NZ_RQZC01000009.1"/>
</dbReference>
<evidence type="ECO:0000313" key="1">
    <source>
        <dbReference type="EMBL" id="RRD29290.1"/>
    </source>
</evidence>